<dbReference type="EMBL" id="JAULUE010002051">
    <property type="protein sequence ID" value="KAK5901946.1"/>
    <property type="molecule type" value="Genomic_DNA"/>
</dbReference>
<reference evidence="1 2" key="1">
    <citation type="journal article" date="2023" name="Mol. Biol. Evol.">
        <title>Genomics of Secondarily Temperate Adaptation in the Only Non-Antarctic Icefish.</title>
        <authorList>
            <person name="Rivera-Colon A.G."/>
            <person name="Rayamajhi N."/>
            <person name="Minhas B.F."/>
            <person name="Madrigal G."/>
            <person name="Bilyk K.T."/>
            <person name="Yoon V."/>
            <person name="Hune M."/>
            <person name="Gregory S."/>
            <person name="Cheng C.H.C."/>
            <person name="Catchen J.M."/>
        </authorList>
    </citation>
    <scope>NUCLEOTIDE SEQUENCE [LARGE SCALE GENOMIC DNA]</scope>
    <source>
        <strain evidence="1">JC2023a</strain>
    </source>
</reference>
<proteinExistence type="predicted"/>
<accession>A0AAN8CDM0</accession>
<dbReference type="Proteomes" id="UP001335648">
    <property type="component" value="Unassembled WGS sequence"/>
</dbReference>
<evidence type="ECO:0000313" key="1">
    <source>
        <dbReference type="EMBL" id="KAK5901946.1"/>
    </source>
</evidence>
<sequence length="83" mass="9317">MEKINGCPVVVISHRSRALAEIKWGPSQHPAARHLPPKPLPPMAARALRAAERQLRKPDTLEWWPLNTSVTVKGPENLRSLLE</sequence>
<name>A0AAN8CDM0_9TELE</name>
<comment type="caution">
    <text evidence="1">The sequence shown here is derived from an EMBL/GenBank/DDBJ whole genome shotgun (WGS) entry which is preliminary data.</text>
</comment>
<gene>
    <name evidence="1" type="ORF">CesoFtcFv8_007255</name>
</gene>
<organism evidence="1 2">
    <name type="scientific">Champsocephalus esox</name>
    <name type="common">pike icefish</name>
    <dbReference type="NCBI Taxonomy" id="159716"/>
    <lineage>
        <taxon>Eukaryota</taxon>
        <taxon>Metazoa</taxon>
        <taxon>Chordata</taxon>
        <taxon>Craniata</taxon>
        <taxon>Vertebrata</taxon>
        <taxon>Euteleostomi</taxon>
        <taxon>Actinopterygii</taxon>
        <taxon>Neopterygii</taxon>
        <taxon>Teleostei</taxon>
        <taxon>Neoteleostei</taxon>
        <taxon>Acanthomorphata</taxon>
        <taxon>Eupercaria</taxon>
        <taxon>Perciformes</taxon>
        <taxon>Notothenioidei</taxon>
        <taxon>Channichthyidae</taxon>
        <taxon>Champsocephalus</taxon>
    </lineage>
</organism>
<dbReference type="AlphaFoldDB" id="A0AAN8CDM0"/>
<protein>
    <submittedName>
        <fullName evidence="1">Uncharacterized protein</fullName>
    </submittedName>
</protein>
<evidence type="ECO:0000313" key="2">
    <source>
        <dbReference type="Proteomes" id="UP001335648"/>
    </source>
</evidence>
<keyword evidence="2" id="KW-1185">Reference proteome</keyword>